<feature type="domain" description="Reverse transcriptase" evidence="1">
    <location>
        <begin position="55"/>
        <end position="114"/>
    </location>
</feature>
<name>A0AAV4B4M0_9GAST</name>
<dbReference type="Proteomes" id="UP000735302">
    <property type="component" value="Unassembled WGS sequence"/>
</dbReference>
<sequence>MGIVRKSNSPWASPLHIVPKPNGAWRPCGDYRRLNNSTTPDQYPIPHIHDFAAQLEGLSCAFVYLDNILVASSSEQQHLQDLRLVCSRLQDSGLVIKLEKCLFGQRSLDFLGHQGSQYGSIPLPSKVKAITDFPKPSTVKGLQEFLGMVNVYHRFISHAVSLLIPLHCALQKSHSQKIPSWTADISILLRSMGRSHHAQPPQALSTHLPYHRRL</sequence>
<dbReference type="PANTHER" id="PTHR37984:SF13">
    <property type="entry name" value="RIBONUCLEASE H"/>
    <property type="match status" value="1"/>
</dbReference>
<dbReference type="CDD" id="cd01647">
    <property type="entry name" value="RT_LTR"/>
    <property type="match status" value="1"/>
</dbReference>
<dbReference type="InterPro" id="IPR000477">
    <property type="entry name" value="RT_dom"/>
</dbReference>
<accession>A0AAV4B4M0</accession>
<proteinExistence type="predicted"/>
<protein>
    <submittedName>
        <fullName evidence="2">Pol polyprotein</fullName>
    </submittedName>
</protein>
<dbReference type="InterPro" id="IPR043502">
    <property type="entry name" value="DNA/RNA_pol_sf"/>
</dbReference>
<organism evidence="2 3">
    <name type="scientific">Plakobranchus ocellatus</name>
    <dbReference type="NCBI Taxonomy" id="259542"/>
    <lineage>
        <taxon>Eukaryota</taxon>
        <taxon>Metazoa</taxon>
        <taxon>Spiralia</taxon>
        <taxon>Lophotrochozoa</taxon>
        <taxon>Mollusca</taxon>
        <taxon>Gastropoda</taxon>
        <taxon>Heterobranchia</taxon>
        <taxon>Euthyneura</taxon>
        <taxon>Panpulmonata</taxon>
        <taxon>Sacoglossa</taxon>
        <taxon>Placobranchoidea</taxon>
        <taxon>Plakobranchidae</taxon>
        <taxon>Plakobranchus</taxon>
    </lineage>
</organism>
<dbReference type="AlphaFoldDB" id="A0AAV4B4M0"/>
<keyword evidence="3" id="KW-1185">Reference proteome</keyword>
<dbReference type="Gene3D" id="3.30.70.270">
    <property type="match status" value="3"/>
</dbReference>
<evidence type="ECO:0000313" key="2">
    <source>
        <dbReference type="EMBL" id="GFO14025.1"/>
    </source>
</evidence>
<dbReference type="Pfam" id="PF00078">
    <property type="entry name" value="RVT_1"/>
    <property type="match status" value="1"/>
</dbReference>
<comment type="caution">
    <text evidence="2">The sequence shown here is derived from an EMBL/GenBank/DDBJ whole genome shotgun (WGS) entry which is preliminary data.</text>
</comment>
<dbReference type="InterPro" id="IPR043128">
    <property type="entry name" value="Rev_trsase/Diguanyl_cyclase"/>
</dbReference>
<evidence type="ECO:0000259" key="1">
    <source>
        <dbReference type="Pfam" id="PF00078"/>
    </source>
</evidence>
<dbReference type="InterPro" id="IPR050951">
    <property type="entry name" value="Retrovirus_Pol_polyprotein"/>
</dbReference>
<reference evidence="2 3" key="1">
    <citation type="journal article" date="2021" name="Elife">
        <title>Chloroplast acquisition without the gene transfer in kleptoplastic sea slugs, Plakobranchus ocellatus.</title>
        <authorList>
            <person name="Maeda T."/>
            <person name="Takahashi S."/>
            <person name="Yoshida T."/>
            <person name="Shimamura S."/>
            <person name="Takaki Y."/>
            <person name="Nagai Y."/>
            <person name="Toyoda A."/>
            <person name="Suzuki Y."/>
            <person name="Arimoto A."/>
            <person name="Ishii H."/>
            <person name="Satoh N."/>
            <person name="Nishiyama T."/>
            <person name="Hasebe M."/>
            <person name="Maruyama T."/>
            <person name="Minagawa J."/>
            <person name="Obokata J."/>
            <person name="Shigenobu S."/>
        </authorList>
    </citation>
    <scope>NUCLEOTIDE SEQUENCE [LARGE SCALE GENOMIC DNA]</scope>
</reference>
<gene>
    <name evidence="2" type="ORF">PoB_004053000</name>
</gene>
<dbReference type="EMBL" id="BLXT01004521">
    <property type="protein sequence ID" value="GFO14025.1"/>
    <property type="molecule type" value="Genomic_DNA"/>
</dbReference>
<dbReference type="Gene3D" id="3.10.10.10">
    <property type="entry name" value="HIV Type 1 Reverse Transcriptase, subunit A, domain 1"/>
    <property type="match status" value="1"/>
</dbReference>
<evidence type="ECO:0000313" key="3">
    <source>
        <dbReference type="Proteomes" id="UP000735302"/>
    </source>
</evidence>
<dbReference type="PANTHER" id="PTHR37984">
    <property type="entry name" value="PROTEIN CBG26694"/>
    <property type="match status" value="1"/>
</dbReference>
<dbReference type="SUPFAM" id="SSF56672">
    <property type="entry name" value="DNA/RNA polymerases"/>
    <property type="match status" value="1"/>
</dbReference>